<evidence type="ECO:0000259" key="8">
    <source>
        <dbReference type="Pfam" id="PF01490"/>
    </source>
</evidence>
<name>A0ABD0YYE2_9HEMI</name>
<keyword evidence="10" id="KW-1185">Reference proteome</keyword>
<reference evidence="9 10" key="1">
    <citation type="submission" date="2024-07" db="EMBL/GenBank/DDBJ databases">
        <title>Chromosome-level genome assembly of the water stick insect Ranatra chinensis (Heteroptera: Nepidae).</title>
        <authorList>
            <person name="Liu X."/>
        </authorList>
    </citation>
    <scope>NUCLEOTIDE SEQUENCE [LARGE SCALE GENOMIC DNA]</scope>
    <source>
        <strain evidence="9">Cailab_2021Rc</strain>
        <tissue evidence="9">Muscle</tissue>
    </source>
</reference>
<dbReference type="Pfam" id="PF01490">
    <property type="entry name" value="Aa_trans"/>
    <property type="match status" value="1"/>
</dbReference>
<dbReference type="GO" id="GO:0006865">
    <property type="term" value="P:amino acid transport"/>
    <property type="evidence" value="ECO:0007669"/>
    <property type="project" value="UniProtKB-KW"/>
</dbReference>
<organism evidence="9 10">
    <name type="scientific">Ranatra chinensis</name>
    <dbReference type="NCBI Taxonomy" id="642074"/>
    <lineage>
        <taxon>Eukaryota</taxon>
        <taxon>Metazoa</taxon>
        <taxon>Ecdysozoa</taxon>
        <taxon>Arthropoda</taxon>
        <taxon>Hexapoda</taxon>
        <taxon>Insecta</taxon>
        <taxon>Pterygota</taxon>
        <taxon>Neoptera</taxon>
        <taxon>Paraneoptera</taxon>
        <taxon>Hemiptera</taxon>
        <taxon>Heteroptera</taxon>
        <taxon>Panheteroptera</taxon>
        <taxon>Nepomorpha</taxon>
        <taxon>Nepidae</taxon>
        <taxon>Ranatrinae</taxon>
        <taxon>Ranatra</taxon>
    </lineage>
</organism>
<comment type="caution">
    <text evidence="9">The sequence shown here is derived from an EMBL/GenBank/DDBJ whole genome shotgun (WGS) entry which is preliminary data.</text>
</comment>
<gene>
    <name evidence="9" type="ORF">AAG570_013377</name>
</gene>
<dbReference type="AlphaFoldDB" id="A0ABD0YYE2"/>
<dbReference type="PANTHER" id="PTHR22950">
    <property type="entry name" value="AMINO ACID TRANSPORTER"/>
    <property type="match status" value="1"/>
</dbReference>
<evidence type="ECO:0000256" key="5">
    <source>
        <dbReference type="ARBA" id="ARBA00022989"/>
    </source>
</evidence>
<comment type="subcellular location">
    <subcellularLocation>
        <location evidence="1">Membrane</location>
        <topology evidence="1">Multi-pass membrane protein</topology>
    </subcellularLocation>
</comment>
<keyword evidence="4" id="KW-0029">Amino-acid transport</keyword>
<feature type="transmembrane region" description="Helical" evidence="7">
    <location>
        <begin position="31"/>
        <end position="58"/>
    </location>
</feature>
<evidence type="ECO:0000313" key="9">
    <source>
        <dbReference type="EMBL" id="KAL1128843.1"/>
    </source>
</evidence>
<feature type="transmembrane region" description="Helical" evidence="7">
    <location>
        <begin position="161"/>
        <end position="182"/>
    </location>
</feature>
<evidence type="ECO:0000256" key="1">
    <source>
        <dbReference type="ARBA" id="ARBA00004141"/>
    </source>
</evidence>
<feature type="transmembrane region" description="Helical" evidence="7">
    <location>
        <begin position="125"/>
        <end position="149"/>
    </location>
</feature>
<evidence type="ECO:0000256" key="7">
    <source>
        <dbReference type="SAM" id="Phobius"/>
    </source>
</evidence>
<proteinExistence type="predicted"/>
<evidence type="ECO:0000256" key="6">
    <source>
        <dbReference type="ARBA" id="ARBA00023136"/>
    </source>
</evidence>
<evidence type="ECO:0000256" key="3">
    <source>
        <dbReference type="ARBA" id="ARBA00022692"/>
    </source>
</evidence>
<dbReference type="GO" id="GO:0016020">
    <property type="term" value="C:membrane"/>
    <property type="evidence" value="ECO:0007669"/>
    <property type="project" value="UniProtKB-SubCell"/>
</dbReference>
<keyword evidence="2" id="KW-0813">Transport</keyword>
<keyword evidence="6 7" id="KW-0472">Membrane</keyword>
<dbReference type="InterPro" id="IPR013057">
    <property type="entry name" value="AA_transpt_TM"/>
</dbReference>
<feature type="transmembrane region" description="Helical" evidence="7">
    <location>
        <begin position="79"/>
        <end position="99"/>
    </location>
</feature>
<protein>
    <recommendedName>
        <fullName evidence="8">Amino acid transporter transmembrane domain-containing protein</fullName>
    </recommendedName>
</protein>
<accession>A0ABD0YYE2</accession>
<keyword evidence="3 7" id="KW-0812">Transmembrane</keyword>
<keyword evidence="5 7" id="KW-1133">Transmembrane helix</keyword>
<feature type="domain" description="Amino acid transporter transmembrane" evidence="8">
    <location>
        <begin position="7"/>
        <end position="184"/>
    </location>
</feature>
<dbReference type="Proteomes" id="UP001558652">
    <property type="component" value="Unassembled WGS sequence"/>
</dbReference>
<dbReference type="PANTHER" id="PTHR22950:SF646">
    <property type="entry name" value="SODIUM-COUPLED NEUTRAL AMINO ACID TRANSPORTER 10-RELATED"/>
    <property type="match status" value="1"/>
</dbReference>
<evidence type="ECO:0000256" key="2">
    <source>
        <dbReference type="ARBA" id="ARBA00022448"/>
    </source>
</evidence>
<evidence type="ECO:0000313" key="10">
    <source>
        <dbReference type="Proteomes" id="UP001558652"/>
    </source>
</evidence>
<feature type="transmembrane region" description="Helical" evidence="7">
    <location>
        <begin position="7"/>
        <end position="25"/>
    </location>
</feature>
<sequence length="236" mass="25183">MGTHAGSVMTLANSIIGVSVLAMPFCFKQCGIVLSIVMLLVSSIVSRLASHYLIKAAIMEKRRNFEMLAFRAFGPTGKLMVELCVIGFMLGTCVAYFVVVGDLGPAIMAPILGFQHPTALRPSVLIGNVLILLFINLGVAVFVVLPLGLLRNVDSLSTVSAASIAFYSCLVLKVGYTLLLAFTQSHAQVSVVQLTIVTLQALAVDTSPLSPVHSCSFTELIPVLSRQTSICQRQVV</sequence>
<dbReference type="EMBL" id="JBFDAA010000009">
    <property type="protein sequence ID" value="KAL1128843.1"/>
    <property type="molecule type" value="Genomic_DNA"/>
</dbReference>
<evidence type="ECO:0000256" key="4">
    <source>
        <dbReference type="ARBA" id="ARBA00022970"/>
    </source>
</evidence>